<evidence type="ECO:0000256" key="6">
    <source>
        <dbReference type="ARBA" id="ARBA00023004"/>
    </source>
</evidence>
<evidence type="ECO:0000256" key="5">
    <source>
        <dbReference type="ARBA" id="ARBA00022833"/>
    </source>
</evidence>
<comment type="similarity">
    <text evidence="7">Belongs to the metallo-dependent hydrolases superfamily. HutI family.</text>
</comment>
<dbReference type="FunCoup" id="A0A1H9NAE3">
    <property type="interactions" value="46"/>
</dbReference>
<name>A0A1H9NAE3_9BACT</name>
<evidence type="ECO:0000256" key="4">
    <source>
        <dbReference type="ARBA" id="ARBA00022808"/>
    </source>
</evidence>
<reference evidence="10" key="1">
    <citation type="submission" date="2016-10" db="EMBL/GenBank/DDBJ databases">
        <authorList>
            <person name="Varghese N."/>
            <person name="Submissions S."/>
        </authorList>
    </citation>
    <scope>NUCLEOTIDE SEQUENCE [LARGE SCALE GENOMIC DNA]</scope>
    <source>
        <strain evidence="10">DSM 24740</strain>
    </source>
</reference>
<accession>A0A1H9NAE3</accession>
<feature type="binding site" evidence="7">
    <location>
        <position position="147"/>
    </location>
    <ligand>
        <name>4-imidazolone-5-propanoate</name>
        <dbReference type="ChEBI" id="CHEBI:77893"/>
    </ligand>
</feature>
<dbReference type="InParanoid" id="A0A1H9NAE3"/>
<feature type="binding site" evidence="7">
    <location>
        <position position="245"/>
    </location>
    <ligand>
        <name>Fe(3+)</name>
        <dbReference type="ChEBI" id="CHEBI:29034"/>
    </ligand>
</feature>
<dbReference type="PANTHER" id="PTHR42752">
    <property type="entry name" value="IMIDAZOLONEPROPIONASE"/>
    <property type="match status" value="1"/>
</dbReference>
<feature type="binding site" evidence="7">
    <location>
        <position position="324"/>
    </location>
    <ligand>
        <name>4-imidazolone-5-propanoate</name>
        <dbReference type="ChEBI" id="CHEBI:77893"/>
    </ligand>
</feature>
<feature type="binding site" evidence="7">
    <location>
        <position position="321"/>
    </location>
    <ligand>
        <name>N-formimidoyl-L-glutamate</name>
        <dbReference type="ChEBI" id="CHEBI:58928"/>
    </ligand>
</feature>
<dbReference type="Gene3D" id="3.20.20.140">
    <property type="entry name" value="Metal-dependent hydrolases"/>
    <property type="match status" value="1"/>
</dbReference>
<dbReference type="HAMAP" id="MF_00372">
    <property type="entry name" value="HutI"/>
    <property type="match status" value="1"/>
</dbReference>
<keyword evidence="2 7" id="KW-0479">Metal-binding</keyword>
<keyword evidence="6 7" id="KW-0408">Iron</keyword>
<dbReference type="PANTHER" id="PTHR42752:SF1">
    <property type="entry name" value="IMIDAZOLONEPROPIONASE-RELATED"/>
    <property type="match status" value="1"/>
</dbReference>
<feature type="binding site" evidence="7">
    <location>
        <position position="319"/>
    </location>
    <ligand>
        <name>Zn(2+)</name>
        <dbReference type="ChEBI" id="CHEBI:29105"/>
    </ligand>
</feature>
<feature type="binding site" evidence="7">
    <location>
        <position position="147"/>
    </location>
    <ligand>
        <name>N-formimidoyl-L-glutamate</name>
        <dbReference type="ChEBI" id="CHEBI:58928"/>
    </ligand>
</feature>
<evidence type="ECO:0000256" key="2">
    <source>
        <dbReference type="ARBA" id="ARBA00022723"/>
    </source>
</evidence>
<dbReference type="FunFam" id="3.20.20.140:FF:000007">
    <property type="entry name" value="Imidazolonepropionase"/>
    <property type="match status" value="1"/>
</dbReference>
<feature type="binding site" evidence="7">
    <location>
        <position position="75"/>
    </location>
    <ligand>
        <name>Zn(2+)</name>
        <dbReference type="ChEBI" id="CHEBI:29105"/>
    </ligand>
</feature>
<evidence type="ECO:0000259" key="8">
    <source>
        <dbReference type="Pfam" id="PF01979"/>
    </source>
</evidence>
<feature type="binding site" evidence="7">
    <location>
        <position position="84"/>
    </location>
    <ligand>
        <name>4-imidazolone-5-propanoate</name>
        <dbReference type="ChEBI" id="CHEBI:77893"/>
    </ligand>
</feature>
<feature type="binding site" evidence="7">
    <location>
        <position position="323"/>
    </location>
    <ligand>
        <name>N-formimidoyl-L-glutamate</name>
        <dbReference type="ChEBI" id="CHEBI:58928"/>
    </ligand>
</feature>
<comment type="function">
    <text evidence="7">Catalyzes the hydrolytic cleavage of the carbon-nitrogen bond in imidazolone-5-propanoate to yield N-formimidoyl-L-glutamate. It is the third step in the universal histidine degradation pathway.</text>
</comment>
<dbReference type="NCBIfam" id="TIGR01224">
    <property type="entry name" value="hutI"/>
    <property type="match status" value="1"/>
</dbReference>
<organism evidence="9 10">
    <name type="scientific">Neolewinella agarilytica</name>
    <dbReference type="NCBI Taxonomy" id="478744"/>
    <lineage>
        <taxon>Bacteria</taxon>
        <taxon>Pseudomonadati</taxon>
        <taxon>Bacteroidota</taxon>
        <taxon>Saprospiria</taxon>
        <taxon>Saprospirales</taxon>
        <taxon>Lewinellaceae</taxon>
        <taxon>Neolewinella</taxon>
    </lineage>
</organism>
<dbReference type="GO" id="GO:0050480">
    <property type="term" value="F:imidazolonepropionase activity"/>
    <property type="evidence" value="ECO:0007669"/>
    <property type="project" value="UniProtKB-UniRule"/>
</dbReference>
<evidence type="ECO:0000313" key="9">
    <source>
        <dbReference type="EMBL" id="SER33020.1"/>
    </source>
</evidence>
<dbReference type="EMBL" id="FOFB01000035">
    <property type="protein sequence ID" value="SER33020.1"/>
    <property type="molecule type" value="Genomic_DNA"/>
</dbReference>
<gene>
    <name evidence="7" type="primary">hutI</name>
    <name evidence="9" type="ORF">SAMN05444359_13532</name>
</gene>
<sequence>MLYQNAHLLQIRPASQQWVAGTDMRVLPELKDAWLLTQNGRIKAFGPMSECPQGHHEETLDCTDRILMPAWCDSHSHLVYAGNRESEWMDRLNGLTYEQVAARGGGIVNSAQLLNETPEEEIYQQSKLRLQEVISLGTGALEIKSGYGLTLEGELKMLRVIRRLKEEAPIPIRATFLAAHALPTRYKDDKAAYLQLVIDEMLPRVAGDGLADYIDVFCEKGYFDIQDTELLMEAGARYGLPAKIHVNQFNAFGGVAAAVRHGALSVDHLEELDPVDVRALAGSKTMPVALPGCSFFLGIPYTPGRTLIDAGLPLALATDFNPGSAPSGNMNLVVALACNKMKLTPEEAINAATLNGAYAMGLSSETGSITVGKRTNLILTKRNVSVSSFGYRFGSPLIQQVIEQ</sequence>
<dbReference type="GO" id="GO:0008270">
    <property type="term" value="F:zinc ion binding"/>
    <property type="evidence" value="ECO:0007669"/>
    <property type="project" value="UniProtKB-UniRule"/>
</dbReference>
<dbReference type="AlphaFoldDB" id="A0A1H9NAE3"/>
<keyword evidence="10" id="KW-1185">Reference proteome</keyword>
<dbReference type="GO" id="GO:0019557">
    <property type="term" value="P:L-histidine catabolic process to glutamate and formate"/>
    <property type="evidence" value="ECO:0007669"/>
    <property type="project" value="UniProtKB-UniPathway"/>
</dbReference>
<comment type="subcellular location">
    <subcellularLocation>
        <location evidence="7">Cytoplasm</location>
    </subcellularLocation>
</comment>
<comment type="catalytic activity">
    <reaction evidence="7">
        <text>4-imidazolone-5-propanoate + H2O = N-formimidoyl-L-glutamate</text>
        <dbReference type="Rhea" id="RHEA:23660"/>
        <dbReference type="ChEBI" id="CHEBI:15377"/>
        <dbReference type="ChEBI" id="CHEBI:58928"/>
        <dbReference type="ChEBI" id="CHEBI:77893"/>
        <dbReference type="EC" id="3.5.2.7"/>
    </reaction>
</comment>
<comment type="cofactor">
    <cofactor evidence="7">
        <name>Zn(2+)</name>
        <dbReference type="ChEBI" id="CHEBI:29105"/>
    </cofactor>
    <cofactor evidence="7">
        <name>Fe(3+)</name>
        <dbReference type="ChEBI" id="CHEBI:29034"/>
    </cofactor>
    <text evidence="7">Binds 1 zinc or iron ion per subunit.</text>
</comment>
<dbReference type="Gene3D" id="2.30.40.10">
    <property type="entry name" value="Urease, subunit C, domain 1"/>
    <property type="match status" value="1"/>
</dbReference>
<keyword evidence="5 7" id="KW-0862">Zinc</keyword>
<protein>
    <recommendedName>
        <fullName evidence="1 7">Imidazolonepropionase</fullName>
        <ecNumber evidence="1 7">3.5.2.7</ecNumber>
    </recommendedName>
    <alternativeName>
        <fullName evidence="7">Imidazolone-5-propionate hydrolase</fullName>
    </alternativeName>
</protein>
<feature type="binding site" evidence="7">
    <location>
        <position position="180"/>
    </location>
    <ligand>
        <name>4-imidazolone-5-propanoate</name>
        <dbReference type="ChEBI" id="CHEBI:77893"/>
    </ligand>
</feature>
<dbReference type="InterPro" id="IPR032466">
    <property type="entry name" value="Metal_Hydrolase"/>
</dbReference>
<evidence type="ECO:0000313" key="10">
    <source>
        <dbReference type="Proteomes" id="UP000199021"/>
    </source>
</evidence>
<dbReference type="SUPFAM" id="SSF51338">
    <property type="entry name" value="Composite domain of metallo-dependent hydrolases"/>
    <property type="match status" value="1"/>
</dbReference>
<feature type="binding site" evidence="7">
    <location>
        <position position="75"/>
    </location>
    <ligand>
        <name>Fe(3+)</name>
        <dbReference type="ChEBI" id="CHEBI:29034"/>
    </ligand>
</feature>
<dbReference type="OrthoDB" id="9776455at2"/>
<evidence type="ECO:0000256" key="1">
    <source>
        <dbReference type="ARBA" id="ARBA00012864"/>
    </source>
</evidence>
<dbReference type="InterPro" id="IPR011059">
    <property type="entry name" value="Metal-dep_hydrolase_composite"/>
</dbReference>
<dbReference type="SUPFAM" id="SSF51556">
    <property type="entry name" value="Metallo-dependent hydrolases"/>
    <property type="match status" value="1"/>
</dbReference>
<keyword evidence="4 7" id="KW-0369">Histidine metabolism</keyword>
<feature type="binding site" evidence="7">
    <location>
        <position position="77"/>
    </location>
    <ligand>
        <name>Zn(2+)</name>
        <dbReference type="ChEBI" id="CHEBI:29105"/>
    </ligand>
</feature>
<feature type="binding site" evidence="7">
    <location>
        <position position="245"/>
    </location>
    <ligand>
        <name>Zn(2+)</name>
        <dbReference type="ChEBI" id="CHEBI:29105"/>
    </ligand>
</feature>
<feature type="domain" description="Amidohydrolase-related" evidence="8">
    <location>
        <begin position="66"/>
        <end position="380"/>
    </location>
</feature>
<keyword evidence="7" id="KW-0963">Cytoplasm</keyword>
<dbReference type="Pfam" id="PF01979">
    <property type="entry name" value="Amidohydro_1"/>
    <property type="match status" value="1"/>
</dbReference>
<keyword evidence="3 7" id="KW-0378">Hydrolase</keyword>
<dbReference type="InterPro" id="IPR005920">
    <property type="entry name" value="HutI"/>
</dbReference>
<dbReference type="InterPro" id="IPR006680">
    <property type="entry name" value="Amidohydro-rel"/>
</dbReference>
<dbReference type="EC" id="3.5.2.7" evidence="1 7"/>
<feature type="binding site" evidence="7">
    <location>
        <position position="248"/>
    </location>
    <ligand>
        <name>4-imidazolone-5-propanoate</name>
        <dbReference type="ChEBI" id="CHEBI:77893"/>
    </ligand>
</feature>
<comment type="pathway">
    <text evidence="7">Amino-acid degradation; L-histidine degradation into L-glutamate; N-formimidoyl-L-glutamate from L-histidine: step 3/3.</text>
</comment>
<feature type="binding site" evidence="7">
    <location>
        <position position="77"/>
    </location>
    <ligand>
        <name>Fe(3+)</name>
        <dbReference type="ChEBI" id="CHEBI:29034"/>
    </ligand>
</feature>
<dbReference type="STRING" id="478744.SAMN05444359_13532"/>
<proteinExistence type="inferred from homology"/>
<dbReference type="GO" id="GO:0019556">
    <property type="term" value="P:L-histidine catabolic process to glutamate and formamide"/>
    <property type="evidence" value="ECO:0007669"/>
    <property type="project" value="UniProtKB-UniRule"/>
</dbReference>
<dbReference type="GO" id="GO:0005506">
    <property type="term" value="F:iron ion binding"/>
    <property type="evidence" value="ECO:0007669"/>
    <property type="project" value="UniProtKB-UniRule"/>
</dbReference>
<feature type="binding site" evidence="7">
    <location>
        <position position="319"/>
    </location>
    <ligand>
        <name>Fe(3+)</name>
        <dbReference type="ChEBI" id="CHEBI:29034"/>
    </ligand>
</feature>
<dbReference type="Proteomes" id="UP000199021">
    <property type="component" value="Unassembled WGS sequence"/>
</dbReference>
<dbReference type="RefSeq" id="WP_090172884.1">
    <property type="nucleotide sequence ID" value="NZ_FOFB01000035.1"/>
</dbReference>
<dbReference type="GO" id="GO:0005737">
    <property type="term" value="C:cytoplasm"/>
    <property type="evidence" value="ECO:0007669"/>
    <property type="project" value="UniProtKB-SubCell"/>
</dbReference>
<evidence type="ECO:0000256" key="7">
    <source>
        <dbReference type="HAMAP-Rule" id="MF_00372"/>
    </source>
</evidence>
<evidence type="ECO:0000256" key="3">
    <source>
        <dbReference type="ARBA" id="ARBA00022801"/>
    </source>
</evidence>
<dbReference type="UniPathway" id="UPA00379">
    <property type="reaction ID" value="UER00551"/>
</dbReference>